<protein>
    <submittedName>
        <fullName evidence="4">FAD-binding domain-containing protein</fullName>
    </submittedName>
</protein>
<dbReference type="GO" id="GO:0071949">
    <property type="term" value="F:FAD binding"/>
    <property type="evidence" value="ECO:0007669"/>
    <property type="project" value="InterPro"/>
</dbReference>
<reference evidence="4 5" key="1">
    <citation type="journal article" date="2019" name="Nat. Ecol. Evol.">
        <title>Megaphylogeny resolves global patterns of mushroom evolution.</title>
        <authorList>
            <person name="Varga T."/>
            <person name="Krizsan K."/>
            <person name="Foldi C."/>
            <person name="Dima B."/>
            <person name="Sanchez-Garcia M."/>
            <person name="Sanchez-Ramirez S."/>
            <person name="Szollosi G.J."/>
            <person name="Szarkandi J.G."/>
            <person name="Papp V."/>
            <person name="Albert L."/>
            <person name="Andreopoulos W."/>
            <person name="Angelini C."/>
            <person name="Antonin V."/>
            <person name="Barry K.W."/>
            <person name="Bougher N.L."/>
            <person name="Buchanan P."/>
            <person name="Buyck B."/>
            <person name="Bense V."/>
            <person name="Catcheside P."/>
            <person name="Chovatia M."/>
            <person name="Cooper J."/>
            <person name="Damon W."/>
            <person name="Desjardin D."/>
            <person name="Finy P."/>
            <person name="Geml J."/>
            <person name="Haridas S."/>
            <person name="Hughes K."/>
            <person name="Justo A."/>
            <person name="Karasinski D."/>
            <person name="Kautmanova I."/>
            <person name="Kiss B."/>
            <person name="Kocsube S."/>
            <person name="Kotiranta H."/>
            <person name="LaButti K.M."/>
            <person name="Lechner B.E."/>
            <person name="Liimatainen K."/>
            <person name="Lipzen A."/>
            <person name="Lukacs Z."/>
            <person name="Mihaltcheva S."/>
            <person name="Morgado L.N."/>
            <person name="Niskanen T."/>
            <person name="Noordeloos M.E."/>
            <person name="Ohm R.A."/>
            <person name="Ortiz-Santana B."/>
            <person name="Ovrebo C."/>
            <person name="Racz N."/>
            <person name="Riley R."/>
            <person name="Savchenko A."/>
            <person name="Shiryaev A."/>
            <person name="Soop K."/>
            <person name="Spirin V."/>
            <person name="Szebenyi C."/>
            <person name="Tomsovsky M."/>
            <person name="Tulloss R.E."/>
            <person name="Uehling J."/>
            <person name="Grigoriev I.V."/>
            <person name="Vagvolgyi C."/>
            <person name="Papp T."/>
            <person name="Martin F.M."/>
            <person name="Miettinen O."/>
            <person name="Hibbett D.S."/>
            <person name="Nagy L.G."/>
        </authorList>
    </citation>
    <scope>NUCLEOTIDE SEQUENCE [LARGE SCALE GENOMIC DNA]</scope>
    <source>
        <strain evidence="4 5">CBS 962.96</strain>
    </source>
</reference>
<keyword evidence="5" id="KW-1185">Reference proteome</keyword>
<dbReference type="AlphaFoldDB" id="A0A4S8MDU0"/>
<sequence length="571" mass="63044">MPGDLSWPSTDIWDRLNDTLDGRLIKTVPIASVCHHPNYDEVKCKHLRENWRRSDLHMDHPTSIMHNIYLKKACDPFTSPDTPCDIGSYVQYTVNVSKPDHVKKAVNFAKEHNLRFVIKNTGHDYMGKSTGIGALSVWMHHLQDMEYIEKYDSPHYSGPSFKLGAGITGAQISRKAKEYGLVVVSGSCSTVGIVGGYIQGGGHSTLSSVYGLAADQALSFEVIAPTGEFLIASPTENSDLYWALSGGGGGTYGIVWSVTVKAFPDTKVTTASISFGIDSAPNEEAFYEGIKAYYASSSRFGTAKLSGFAVHSGERFDLMPLFAYNQSSDDVEEIISPLIDTLGSLGITYTKAVATYPNFVDAFFSTPSLQPEVQEVSAFLLGSRILPASLFPSEISQDQIENEGLDKLMLILKDIANKKGVILDILVKADSTAYANPSEWNAVHPAWRNGLHSLAVAMFFENEEGLEVISRDQDLITYDFVDQLRQLTPGSGAYLNEAAPNEPDFQQTFYGTNYNKLLRIKDKYDPYQMLYGSTSVGGDRWFENESDGRRLCQVTKNSKSKKRSFISSIEL</sequence>
<dbReference type="InterPro" id="IPR016169">
    <property type="entry name" value="FAD-bd_PCMH_sub2"/>
</dbReference>
<dbReference type="PANTHER" id="PTHR13878">
    <property type="entry name" value="GULONOLACTONE OXIDASE"/>
    <property type="match status" value="1"/>
</dbReference>
<dbReference type="Pfam" id="PF08031">
    <property type="entry name" value="BBE"/>
    <property type="match status" value="1"/>
</dbReference>
<proteinExistence type="inferred from homology"/>
<evidence type="ECO:0000313" key="4">
    <source>
        <dbReference type="EMBL" id="THV00204.1"/>
    </source>
</evidence>
<accession>A0A4S8MDU0</accession>
<dbReference type="InterPro" id="IPR016166">
    <property type="entry name" value="FAD-bd_PCMH"/>
</dbReference>
<dbReference type="InterPro" id="IPR050432">
    <property type="entry name" value="FAD-linked_Oxidoreductases_BP"/>
</dbReference>
<organism evidence="4 5">
    <name type="scientific">Dendrothele bispora (strain CBS 962.96)</name>
    <dbReference type="NCBI Taxonomy" id="1314807"/>
    <lineage>
        <taxon>Eukaryota</taxon>
        <taxon>Fungi</taxon>
        <taxon>Dikarya</taxon>
        <taxon>Basidiomycota</taxon>
        <taxon>Agaricomycotina</taxon>
        <taxon>Agaricomycetes</taxon>
        <taxon>Agaricomycetidae</taxon>
        <taxon>Agaricales</taxon>
        <taxon>Agaricales incertae sedis</taxon>
        <taxon>Dendrothele</taxon>
    </lineage>
</organism>
<gene>
    <name evidence="4" type="ORF">K435DRAFT_818392</name>
</gene>
<dbReference type="PANTHER" id="PTHR13878:SF91">
    <property type="entry name" value="FAD BINDING DOMAIN PROTEIN (AFU_ORTHOLOGUE AFUA_6G12070)-RELATED"/>
    <property type="match status" value="1"/>
</dbReference>
<dbReference type="Gene3D" id="3.30.465.10">
    <property type="match status" value="2"/>
</dbReference>
<dbReference type="InterPro" id="IPR036318">
    <property type="entry name" value="FAD-bd_PCMH-like_sf"/>
</dbReference>
<evidence type="ECO:0000256" key="2">
    <source>
        <dbReference type="ARBA" id="ARBA00023002"/>
    </source>
</evidence>
<dbReference type="SUPFAM" id="SSF56176">
    <property type="entry name" value="FAD-binding/transporter-associated domain-like"/>
    <property type="match status" value="1"/>
</dbReference>
<evidence type="ECO:0000256" key="1">
    <source>
        <dbReference type="ARBA" id="ARBA00005466"/>
    </source>
</evidence>
<keyword evidence="2" id="KW-0560">Oxidoreductase</keyword>
<dbReference type="Pfam" id="PF01565">
    <property type="entry name" value="FAD_binding_4"/>
    <property type="match status" value="1"/>
</dbReference>
<dbReference type="InterPro" id="IPR006094">
    <property type="entry name" value="Oxid_FAD_bind_N"/>
</dbReference>
<evidence type="ECO:0000259" key="3">
    <source>
        <dbReference type="PROSITE" id="PS51387"/>
    </source>
</evidence>
<evidence type="ECO:0000313" key="5">
    <source>
        <dbReference type="Proteomes" id="UP000297245"/>
    </source>
</evidence>
<comment type="similarity">
    <text evidence="1">Belongs to the oxygen-dependent FAD-linked oxidoreductase family.</text>
</comment>
<feature type="domain" description="FAD-binding PCMH-type" evidence="3">
    <location>
        <begin position="86"/>
        <end position="265"/>
    </location>
</feature>
<name>A0A4S8MDU0_DENBC</name>
<dbReference type="PROSITE" id="PS51387">
    <property type="entry name" value="FAD_PCMH"/>
    <property type="match status" value="1"/>
</dbReference>
<dbReference type="OrthoDB" id="9983560at2759"/>
<dbReference type="InterPro" id="IPR012951">
    <property type="entry name" value="BBE"/>
</dbReference>
<dbReference type="GO" id="GO:0016491">
    <property type="term" value="F:oxidoreductase activity"/>
    <property type="evidence" value="ECO:0007669"/>
    <property type="project" value="UniProtKB-KW"/>
</dbReference>
<dbReference type="Proteomes" id="UP000297245">
    <property type="component" value="Unassembled WGS sequence"/>
</dbReference>
<dbReference type="EMBL" id="ML179107">
    <property type="protein sequence ID" value="THV00204.1"/>
    <property type="molecule type" value="Genomic_DNA"/>
</dbReference>